<dbReference type="HAMAP" id="MF_00815">
    <property type="entry name" value="ATP_synth_gamma_bact"/>
    <property type="match status" value="1"/>
</dbReference>
<dbReference type="GO" id="GO:0045259">
    <property type="term" value="C:proton-transporting ATP synthase complex"/>
    <property type="evidence" value="ECO:0007669"/>
    <property type="project" value="UniProtKB-KW"/>
</dbReference>
<evidence type="ECO:0000256" key="1">
    <source>
        <dbReference type="ARBA" id="ARBA00004637"/>
    </source>
</evidence>
<comment type="similarity">
    <text evidence="2">Belongs to the ATPase gamma chain family.</text>
</comment>
<organism evidence="13">
    <name type="scientific">Theileria annulata</name>
    <dbReference type="NCBI Taxonomy" id="5874"/>
    <lineage>
        <taxon>Eukaryota</taxon>
        <taxon>Sar</taxon>
        <taxon>Alveolata</taxon>
        <taxon>Apicomplexa</taxon>
        <taxon>Aconoidasida</taxon>
        <taxon>Piroplasmida</taxon>
        <taxon>Theileriidae</taxon>
        <taxon>Theileria</taxon>
    </lineage>
</organism>
<keyword evidence="3" id="KW-0813">Transport</keyword>
<dbReference type="EMBL" id="UIVT01000001">
    <property type="protein sequence ID" value="SVP88388.1"/>
    <property type="molecule type" value="Genomic_DNA"/>
</dbReference>
<sequence>MSYFLKGLSSLRPISNSYFNYNRLGLNDLNCIQTRGFGSGDIQAVAARIKSVKSIQKITKAMKMVAASKLRADQRRLEIGRPFSQPSQDVLNLLPISTTETGHKDTALVIMASDKGLCGGINSSVAKATRNLLQNVDSQSSAYSLYVIGEKARSALQRNYQKMFKNVFTELTKTPFNYAKAAYIAELLRNGNHDNIKIIYNHFKSVISYETQVLDVLTWKQYSLMNKRELNVFETEPDIGKFYPDFYEFYLTSCIYGCMLDSLASEQSARMSAMDNASSNATDMLSKLTLKYNRARQSKITLELIEIISGANAL</sequence>
<keyword evidence="4" id="KW-0375">Hydrogen ion transport</keyword>
<dbReference type="PROSITE" id="PS00153">
    <property type="entry name" value="ATPASE_GAMMA"/>
    <property type="match status" value="1"/>
</dbReference>
<name>A0A3B0N3E8_THEAN</name>
<dbReference type="NCBIfam" id="TIGR01146">
    <property type="entry name" value="ATPsyn_F1gamma"/>
    <property type="match status" value="1"/>
</dbReference>
<accession>A0A3B0N3E8</accession>
<dbReference type="InterPro" id="IPR035968">
    <property type="entry name" value="ATP_synth_F1_ATPase_gsu"/>
</dbReference>
<proteinExistence type="inferred from homology"/>
<keyword evidence="8" id="KW-0472">Membrane</keyword>
<dbReference type="CDD" id="cd12151">
    <property type="entry name" value="F1-ATPase_gamma"/>
    <property type="match status" value="1"/>
</dbReference>
<evidence type="ECO:0000313" key="13">
    <source>
        <dbReference type="EMBL" id="SVP89556.1"/>
    </source>
</evidence>
<evidence type="ECO:0000256" key="7">
    <source>
        <dbReference type="ARBA" id="ARBA00023128"/>
    </source>
</evidence>
<dbReference type="GO" id="GO:0005743">
    <property type="term" value="C:mitochondrial inner membrane"/>
    <property type="evidence" value="ECO:0007669"/>
    <property type="project" value="UniProtKB-SubCell"/>
</dbReference>
<evidence type="ECO:0000256" key="9">
    <source>
        <dbReference type="ARBA" id="ARBA00023196"/>
    </source>
</evidence>
<keyword evidence="5" id="KW-0999">Mitochondrion inner membrane</keyword>
<dbReference type="SUPFAM" id="SSF52943">
    <property type="entry name" value="ATP synthase (F1-ATPase), gamma subunit"/>
    <property type="match status" value="1"/>
</dbReference>
<evidence type="ECO:0000256" key="3">
    <source>
        <dbReference type="ARBA" id="ARBA00022448"/>
    </source>
</evidence>
<evidence type="ECO:0000256" key="10">
    <source>
        <dbReference type="ARBA" id="ARBA00023310"/>
    </source>
</evidence>
<dbReference type="InterPro" id="IPR023632">
    <property type="entry name" value="ATP_synth_F1_gsu_CS"/>
</dbReference>
<evidence type="ECO:0000256" key="5">
    <source>
        <dbReference type="ARBA" id="ARBA00022792"/>
    </source>
</evidence>
<gene>
    <name evidence="12" type="ORF">TAT_000025200</name>
    <name evidence="13" type="ORF">TAV_000025100</name>
</gene>
<keyword evidence="6" id="KW-0406">Ion transport</keyword>
<dbReference type="Pfam" id="PF00231">
    <property type="entry name" value="ATP-synt"/>
    <property type="match status" value="1"/>
</dbReference>
<dbReference type="Gene3D" id="1.10.287.80">
    <property type="entry name" value="ATP synthase, gamma subunit, helix hairpin domain"/>
    <property type="match status" value="1"/>
</dbReference>
<dbReference type="PANTHER" id="PTHR11693:SF22">
    <property type="entry name" value="ATP SYNTHASE SUBUNIT GAMMA, MITOCHONDRIAL"/>
    <property type="match status" value="1"/>
</dbReference>
<dbReference type="FunFam" id="3.40.1380.10:FF:000003">
    <property type="entry name" value="ATP synthase subunit gamma"/>
    <property type="match status" value="1"/>
</dbReference>
<dbReference type="PIRSF" id="PIRSF039089">
    <property type="entry name" value="ATP_synthase_gamma"/>
    <property type="match status" value="1"/>
</dbReference>
<evidence type="ECO:0000256" key="4">
    <source>
        <dbReference type="ARBA" id="ARBA00022781"/>
    </source>
</evidence>
<evidence type="ECO:0000256" key="11">
    <source>
        <dbReference type="ARBA" id="ARBA00031066"/>
    </source>
</evidence>
<keyword evidence="9" id="KW-0139">CF(1)</keyword>
<dbReference type="AlphaFoldDB" id="A0A3B0N3E8"/>
<dbReference type="GO" id="GO:0046933">
    <property type="term" value="F:proton-transporting ATP synthase activity, rotational mechanism"/>
    <property type="evidence" value="ECO:0007669"/>
    <property type="project" value="InterPro"/>
</dbReference>
<evidence type="ECO:0000256" key="2">
    <source>
        <dbReference type="ARBA" id="ARBA00007681"/>
    </source>
</evidence>
<evidence type="ECO:0000256" key="8">
    <source>
        <dbReference type="ARBA" id="ARBA00023136"/>
    </source>
</evidence>
<keyword evidence="10" id="KW-0066">ATP synthesis</keyword>
<dbReference type="PRINTS" id="PR00126">
    <property type="entry name" value="ATPASEGAMMA"/>
</dbReference>
<comment type="subcellular location">
    <subcellularLocation>
        <location evidence="1">Mitochondrion inner membrane</location>
        <topology evidence="1">Peripheral membrane protein</topology>
    </subcellularLocation>
</comment>
<reference evidence="13" key="1">
    <citation type="submission" date="2018-07" db="EMBL/GenBank/DDBJ databases">
        <authorList>
            <person name="Quirk P.G."/>
            <person name="Krulwich T.A."/>
        </authorList>
    </citation>
    <scope>NUCLEOTIDE SEQUENCE</scope>
    <source>
        <strain evidence="13">Anand</strain>
    </source>
</reference>
<dbReference type="InterPro" id="IPR000131">
    <property type="entry name" value="ATP_synth_F1_gsu"/>
</dbReference>
<evidence type="ECO:0000256" key="6">
    <source>
        <dbReference type="ARBA" id="ARBA00023065"/>
    </source>
</evidence>
<dbReference type="VEuPathDB" id="PiroplasmaDB:TA19395"/>
<protein>
    <recommendedName>
        <fullName evidence="11">F-ATPase gamma subunit</fullName>
    </recommendedName>
</protein>
<keyword evidence="7" id="KW-0496">Mitochondrion</keyword>
<dbReference type="Gene3D" id="3.40.1380.10">
    <property type="match status" value="1"/>
</dbReference>
<dbReference type="EMBL" id="UIVS01000001">
    <property type="protein sequence ID" value="SVP89556.1"/>
    <property type="molecule type" value="Genomic_DNA"/>
</dbReference>
<dbReference type="PANTHER" id="PTHR11693">
    <property type="entry name" value="ATP SYNTHASE GAMMA CHAIN"/>
    <property type="match status" value="1"/>
</dbReference>
<evidence type="ECO:0000313" key="12">
    <source>
        <dbReference type="EMBL" id="SVP88388.1"/>
    </source>
</evidence>